<protein>
    <submittedName>
        <fullName evidence="1">Uncharacterized protein</fullName>
    </submittedName>
</protein>
<evidence type="ECO:0000313" key="1">
    <source>
        <dbReference type="EMBL" id="SNR30099.1"/>
    </source>
</evidence>
<gene>
    <name evidence="1" type="ORF">SAMN06269173_101231</name>
</gene>
<keyword evidence="2" id="KW-1185">Reference proteome</keyword>
<evidence type="ECO:0000313" key="2">
    <source>
        <dbReference type="Proteomes" id="UP000198310"/>
    </source>
</evidence>
<organism evidence="1 2">
    <name type="scientific">Hymenobacter mucosus</name>
    <dbReference type="NCBI Taxonomy" id="1411120"/>
    <lineage>
        <taxon>Bacteria</taxon>
        <taxon>Pseudomonadati</taxon>
        <taxon>Bacteroidota</taxon>
        <taxon>Cytophagia</taxon>
        <taxon>Cytophagales</taxon>
        <taxon>Hymenobacteraceae</taxon>
        <taxon>Hymenobacter</taxon>
    </lineage>
</organism>
<dbReference type="RefSeq" id="WP_143436956.1">
    <property type="nucleotide sequence ID" value="NZ_FZNS01000001.1"/>
</dbReference>
<dbReference type="AlphaFoldDB" id="A0A238V993"/>
<reference evidence="2" key="1">
    <citation type="submission" date="2017-06" db="EMBL/GenBank/DDBJ databases">
        <authorList>
            <person name="Varghese N."/>
            <person name="Submissions S."/>
        </authorList>
    </citation>
    <scope>NUCLEOTIDE SEQUENCE [LARGE SCALE GENOMIC DNA]</scope>
    <source>
        <strain evidence="2">DSM 28041</strain>
    </source>
</reference>
<sequence length="267" mass="30456">MQRFYFALLLGFISFCLDGCSEPTSSTSAYARNPTISDARGRPRNSTTFYFPAADSSYPFTNSVEYPPSQLLYASCNLLYFGAPVLSNYYLNTDVYRFLWLRSFNQPVLLTLRRSATGGSIRTQFLDKPNCGIKLVTVQFIPPKASAQQVKQLEQELRKRQADLLQQQRIAKINRPPVHITSKETTRSISPQQWQQFEQLLAQSRFQQLPPFEAPTGAIDGASWLLESHQASGYHMVFRHEPNAAEGFRRACEYLLDLSSARAEERY</sequence>
<accession>A0A238V993</accession>
<dbReference type="Proteomes" id="UP000198310">
    <property type="component" value="Unassembled WGS sequence"/>
</dbReference>
<name>A0A238V993_9BACT</name>
<dbReference type="EMBL" id="FZNS01000001">
    <property type="protein sequence ID" value="SNR30099.1"/>
    <property type="molecule type" value="Genomic_DNA"/>
</dbReference>
<proteinExistence type="predicted"/>